<evidence type="ECO:0000313" key="3">
    <source>
        <dbReference type="Proteomes" id="UP000315750"/>
    </source>
</evidence>
<accession>A0A518AKR0</accession>
<keyword evidence="3" id="KW-1185">Reference proteome</keyword>
<organism evidence="2 3">
    <name type="scientific">Aeoliella mucimassa</name>
    <dbReference type="NCBI Taxonomy" id="2527972"/>
    <lineage>
        <taxon>Bacteria</taxon>
        <taxon>Pseudomonadati</taxon>
        <taxon>Planctomycetota</taxon>
        <taxon>Planctomycetia</taxon>
        <taxon>Pirellulales</taxon>
        <taxon>Lacipirellulaceae</taxon>
        <taxon>Aeoliella</taxon>
    </lineage>
</organism>
<gene>
    <name evidence="2" type="ORF">Pan181_14750</name>
</gene>
<evidence type="ECO:0000256" key="1">
    <source>
        <dbReference type="SAM" id="Phobius"/>
    </source>
</evidence>
<dbReference type="RefSeq" id="WP_145246159.1">
    <property type="nucleotide sequence ID" value="NZ_CP036278.1"/>
</dbReference>
<keyword evidence="1" id="KW-1133">Transmembrane helix</keyword>
<dbReference type="Proteomes" id="UP000315750">
    <property type="component" value="Chromosome"/>
</dbReference>
<reference evidence="2 3" key="1">
    <citation type="submission" date="2019-02" db="EMBL/GenBank/DDBJ databases">
        <title>Deep-cultivation of Planctomycetes and their phenomic and genomic characterization uncovers novel biology.</title>
        <authorList>
            <person name="Wiegand S."/>
            <person name="Jogler M."/>
            <person name="Boedeker C."/>
            <person name="Pinto D."/>
            <person name="Vollmers J."/>
            <person name="Rivas-Marin E."/>
            <person name="Kohn T."/>
            <person name="Peeters S.H."/>
            <person name="Heuer A."/>
            <person name="Rast P."/>
            <person name="Oberbeckmann S."/>
            <person name="Bunk B."/>
            <person name="Jeske O."/>
            <person name="Meyerdierks A."/>
            <person name="Storesund J.E."/>
            <person name="Kallscheuer N."/>
            <person name="Luecker S."/>
            <person name="Lage O.M."/>
            <person name="Pohl T."/>
            <person name="Merkel B.J."/>
            <person name="Hornburger P."/>
            <person name="Mueller R.-W."/>
            <person name="Bruemmer F."/>
            <person name="Labrenz M."/>
            <person name="Spormann A.M."/>
            <person name="Op den Camp H."/>
            <person name="Overmann J."/>
            <person name="Amann R."/>
            <person name="Jetten M.S.M."/>
            <person name="Mascher T."/>
            <person name="Medema M.H."/>
            <person name="Devos D.P."/>
            <person name="Kaster A.-K."/>
            <person name="Ovreas L."/>
            <person name="Rohde M."/>
            <person name="Galperin M.Y."/>
            <person name="Jogler C."/>
        </authorList>
    </citation>
    <scope>NUCLEOTIDE SEQUENCE [LARGE SCALE GENOMIC DNA]</scope>
    <source>
        <strain evidence="2 3">Pan181</strain>
    </source>
</reference>
<dbReference type="KEGG" id="amuc:Pan181_14750"/>
<evidence type="ECO:0000313" key="2">
    <source>
        <dbReference type="EMBL" id="QDU55286.1"/>
    </source>
</evidence>
<dbReference type="OrthoDB" id="239825at2"/>
<feature type="transmembrane region" description="Helical" evidence="1">
    <location>
        <begin position="418"/>
        <end position="440"/>
    </location>
</feature>
<keyword evidence="1" id="KW-0472">Membrane</keyword>
<dbReference type="AlphaFoldDB" id="A0A518AKR0"/>
<sequence>MIAVLPKRVHGLVGLVAWLVASIVPALALAQETTHNTAEPTRLERSLALDYWDESRFAKFAHRLPLSIDEEQELHRLVARLGTFDRRVFYASTPKPTTLAELLDDPDSFRGAFIRWEGEIVSDTPPATDAGNVHQCRAKASDGECVIYSSSVPAKWDPASPANRKIAVEGIFVKIDEQGDKLVPLIAAANLEWFPTEWNPPQVNYGMSVLGVMGVDVSLLDNVQHRQPLTSRETIAFYRLLASMKETPASQLINWADRQMPRHRQTWTEKTKEGDKAHRAVAQQVVSLARYNSYAVAPFFNLPAEQEGELVTFDGVVRRALRVEVASDVDADACGIDHYYELALFTSDSANNPVMFSVLELPDGFPEGEDIRESVRVAGFFFKNWRYTSRHADGQLRLAPLFVGRSPLQVTPASENPIWGWVAGLGFIGIVLLLWIFVWLRTRADNRFEAQTLSRMREPPELFDAEDAELLAGLADEPKTPSSDNPTNQSQ</sequence>
<dbReference type="EMBL" id="CP036278">
    <property type="protein sequence ID" value="QDU55286.1"/>
    <property type="molecule type" value="Genomic_DNA"/>
</dbReference>
<name>A0A518AKR0_9BACT</name>
<protein>
    <submittedName>
        <fullName evidence="2">Uncharacterized protein</fullName>
    </submittedName>
</protein>
<proteinExistence type="predicted"/>
<keyword evidence="1" id="KW-0812">Transmembrane</keyword>